<dbReference type="GO" id="GO:0000287">
    <property type="term" value="F:magnesium ion binding"/>
    <property type="evidence" value="ECO:0007669"/>
    <property type="project" value="UniProtKB-UniRule"/>
</dbReference>
<dbReference type="GO" id="GO:0042410">
    <property type="term" value="F:6-carboxyhexanoate-CoA ligase activity"/>
    <property type="evidence" value="ECO:0007669"/>
    <property type="project" value="UniProtKB-UniRule"/>
</dbReference>
<dbReference type="UniPathway" id="UPA00078"/>
<dbReference type="FunFam" id="3.40.640.10:FF:000006">
    <property type="entry name" value="5-aminolevulinate synthase, mitochondrial"/>
    <property type="match status" value="1"/>
</dbReference>
<proteinExistence type="inferred from homology"/>
<dbReference type="Gene3D" id="3.40.640.10">
    <property type="entry name" value="Type I PLP-dependent aspartate aminotransferase-like (Major domain)"/>
    <property type="match status" value="1"/>
</dbReference>
<gene>
    <name evidence="17" type="primary">bioW</name>
    <name evidence="21" type="ORF">Z955_03610</name>
</gene>
<comment type="catalytic activity">
    <reaction evidence="15 19">
        <text>6-carboxyhexanoyl-[ACP] + L-alanine + H(+) = (8S)-8-amino-7-oxononanoate + holo-[ACP] + CO2</text>
        <dbReference type="Rhea" id="RHEA:42288"/>
        <dbReference type="Rhea" id="RHEA-COMP:9685"/>
        <dbReference type="Rhea" id="RHEA-COMP:9955"/>
        <dbReference type="ChEBI" id="CHEBI:15378"/>
        <dbReference type="ChEBI" id="CHEBI:16526"/>
        <dbReference type="ChEBI" id="CHEBI:57972"/>
        <dbReference type="ChEBI" id="CHEBI:64479"/>
        <dbReference type="ChEBI" id="CHEBI:78846"/>
        <dbReference type="ChEBI" id="CHEBI:149468"/>
        <dbReference type="EC" id="2.3.1.47"/>
    </reaction>
</comment>
<dbReference type="Proteomes" id="UP000030014">
    <property type="component" value="Unassembled WGS sequence"/>
</dbReference>
<dbReference type="Gene3D" id="3.90.1150.10">
    <property type="entry name" value="Aspartate Aminotransferase, domain 1"/>
    <property type="match status" value="1"/>
</dbReference>
<comment type="similarity">
    <text evidence="17">Belongs to the BioW family.</text>
</comment>
<keyword evidence="10 17" id="KW-0547">Nucleotide-binding</keyword>
<comment type="function">
    <text evidence="3 19">Catalyzes the decarboxylative condensation of pimeloyl-[acyl-carrier protein] and L-alanine to produce 8-amino-7-oxononanoate (AON), [acyl-carrier protein], and carbon dioxide.</text>
</comment>
<dbReference type="InterPro" id="IPR004723">
    <property type="entry name" value="AONS_Archaea/Proteobacteria"/>
</dbReference>
<keyword evidence="13 17" id="KW-0460">Magnesium</keyword>
<comment type="caution">
    <text evidence="21">The sequence shown here is derived from an EMBL/GenBank/DDBJ whole genome shotgun (WGS) entry which is preliminary data.</text>
</comment>
<evidence type="ECO:0000256" key="6">
    <source>
        <dbReference type="ARBA" id="ARBA00010008"/>
    </source>
</evidence>
<name>A0A0A0IJH8_CLOBO</name>
<evidence type="ECO:0000256" key="4">
    <source>
        <dbReference type="ARBA" id="ARBA00004746"/>
    </source>
</evidence>
<evidence type="ECO:0000256" key="10">
    <source>
        <dbReference type="ARBA" id="ARBA00022741"/>
    </source>
</evidence>
<dbReference type="EMBL" id="JDRY01000021">
    <property type="protein sequence ID" value="KGN00437.1"/>
    <property type="molecule type" value="Genomic_DNA"/>
</dbReference>
<dbReference type="GO" id="GO:0030170">
    <property type="term" value="F:pyridoxal phosphate binding"/>
    <property type="evidence" value="ECO:0007669"/>
    <property type="project" value="InterPro"/>
</dbReference>
<dbReference type="NCBIfam" id="NF002360">
    <property type="entry name" value="PRK01322.1"/>
    <property type="match status" value="1"/>
</dbReference>
<feature type="modified residue" description="N6-(pyridoxal phosphate)lysine" evidence="18">
    <location>
        <position position="486"/>
    </location>
</feature>
<dbReference type="InterPro" id="IPR015422">
    <property type="entry name" value="PyrdxlP-dep_Trfase_small"/>
</dbReference>
<dbReference type="RefSeq" id="WP_039259203.1">
    <property type="nucleotide sequence ID" value="NZ_JDRY01000021.1"/>
</dbReference>
<evidence type="ECO:0000256" key="16">
    <source>
        <dbReference type="ARBA" id="ARBA00049553"/>
    </source>
</evidence>
<dbReference type="SUPFAM" id="SSF53383">
    <property type="entry name" value="PLP-dependent transferases"/>
    <property type="match status" value="1"/>
</dbReference>
<dbReference type="GO" id="GO:0005524">
    <property type="term" value="F:ATP binding"/>
    <property type="evidence" value="ECO:0007669"/>
    <property type="project" value="UniProtKB-KW"/>
</dbReference>
<dbReference type="AlphaFoldDB" id="A0A0A0IJH8"/>
<comment type="pathway">
    <text evidence="4 19">Cofactor biosynthesis; biotin biosynthesis.</text>
</comment>
<evidence type="ECO:0000256" key="12">
    <source>
        <dbReference type="ARBA" id="ARBA00022840"/>
    </source>
</evidence>
<comment type="function">
    <text evidence="17">Catalyzes the transformation of pimelate into pimeloyl-CoA with concomitant hydrolysis of ATP to AMP.</text>
</comment>
<evidence type="ECO:0000256" key="15">
    <source>
        <dbReference type="ARBA" id="ARBA00047715"/>
    </source>
</evidence>
<evidence type="ECO:0000256" key="14">
    <source>
        <dbReference type="ARBA" id="ARBA00022898"/>
    </source>
</evidence>
<protein>
    <recommendedName>
        <fullName evidence="17">6-carboxyhexanoate--CoA ligase</fullName>
        <ecNumber evidence="17">6.2.1.14</ecNumber>
    </recommendedName>
    <alternativeName>
        <fullName evidence="17">Pimeloyl-CoA synthase</fullName>
    </alternativeName>
</protein>
<evidence type="ECO:0000256" key="3">
    <source>
        <dbReference type="ARBA" id="ARBA00002513"/>
    </source>
</evidence>
<dbReference type="NCBIfam" id="TIGR01204">
    <property type="entry name" value="bioW"/>
    <property type="match status" value="1"/>
</dbReference>
<comment type="subunit">
    <text evidence="7 17 19">Homodimer.</text>
</comment>
<comment type="cofactor">
    <cofactor evidence="1 18 19">
        <name>pyridoxal 5'-phosphate</name>
        <dbReference type="ChEBI" id="CHEBI:597326"/>
    </cofactor>
</comment>
<comment type="cofactor">
    <cofactor evidence="2 17">
        <name>Mg(2+)</name>
        <dbReference type="ChEBI" id="CHEBI:18420"/>
    </cofactor>
</comment>
<evidence type="ECO:0000256" key="5">
    <source>
        <dbReference type="ARBA" id="ARBA00005075"/>
    </source>
</evidence>
<dbReference type="NCBIfam" id="TIGR00858">
    <property type="entry name" value="bioF"/>
    <property type="match status" value="1"/>
</dbReference>
<comment type="pathway">
    <text evidence="5 17">Metabolic intermediate metabolism; pimeloyl-CoA biosynthesis; pimeloyl-CoA from pimelate: step 1/1.</text>
</comment>
<dbReference type="UniPathway" id="UPA00999">
    <property type="reaction ID" value="UER00351"/>
</dbReference>
<evidence type="ECO:0000256" key="13">
    <source>
        <dbReference type="ARBA" id="ARBA00022842"/>
    </source>
</evidence>
<evidence type="ECO:0000256" key="1">
    <source>
        <dbReference type="ARBA" id="ARBA00001933"/>
    </source>
</evidence>
<evidence type="ECO:0000256" key="11">
    <source>
        <dbReference type="ARBA" id="ARBA00022756"/>
    </source>
</evidence>
<evidence type="ECO:0000256" key="8">
    <source>
        <dbReference type="ARBA" id="ARBA00022598"/>
    </source>
</evidence>
<keyword evidence="14 18" id="KW-0663">Pyridoxal phosphate</keyword>
<organism evidence="21 22">
    <name type="scientific">Clostridium botulinum C/D str. DC5</name>
    <dbReference type="NCBI Taxonomy" id="1443128"/>
    <lineage>
        <taxon>Bacteria</taxon>
        <taxon>Bacillati</taxon>
        <taxon>Bacillota</taxon>
        <taxon>Clostridia</taxon>
        <taxon>Eubacteriales</taxon>
        <taxon>Clostridiaceae</taxon>
        <taxon>Clostridium</taxon>
    </lineage>
</organism>
<evidence type="ECO:0000259" key="20">
    <source>
        <dbReference type="Pfam" id="PF00155"/>
    </source>
</evidence>
<evidence type="ECO:0000256" key="17">
    <source>
        <dbReference type="HAMAP-Rule" id="MF_00668"/>
    </source>
</evidence>
<dbReference type="InterPro" id="IPR015424">
    <property type="entry name" value="PyrdxlP-dep_Trfase"/>
</dbReference>
<comment type="catalytic activity">
    <reaction evidence="16 17">
        <text>heptanedioate + ATP + CoA = 6-carboxyhexanoyl-CoA + AMP + diphosphate</text>
        <dbReference type="Rhea" id="RHEA:14781"/>
        <dbReference type="ChEBI" id="CHEBI:30616"/>
        <dbReference type="ChEBI" id="CHEBI:33019"/>
        <dbReference type="ChEBI" id="CHEBI:36165"/>
        <dbReference type="ChEBI" id="CHEBI:57287"/>
        <dbReference type="ChEBI" id="CHEBI:57360"/>
        <dbReference type="ChEBI" id="CHEBI:456215"/>
        <dbReference type="EC" id="6.2.1.14"/>
    </reaction>
</comment>
<dbReference type="PROSITE" id="PS00599">
    <property type="entry name" value="AA_TRANSFER_CLASS_2"/>
    <property type="match status" value="1"/>
</dbReference>
<evidence type="ECO:0000313" key="21">
    <source>
        <dbReference type="EMBL" id="KGN00437.1"/>
    </source>
</evidence>
<accession>A0A0A0IJH8</accession>
<evidence type="ECO:0000256" key="9">
    <source>
        <dbReference type="ARBA" id="ARBA00022679"/>
    </source>
</evidence>
<comment type="similarity">
    <text evidence="6 19">Belongs to the class-II pyridoxal-phosphate-dependent aminotransferase family. BioF subfamily.</text>
</comment>
<dbReference type="HAMAP" id="MF_00668">
    <property type="entry name" value="BioW"/>
    <property type="match status" value="1"/>
</dbReference>
<keyword evidence="12 17" id="KW-0067">ATP-binding</keyword>
<dbReference type="CDD" id="cd06454">
    <property type="entry name" value="KBL_like"/>
    <property type="match status" value="1"/>
</dbReference>
<sequence length="635" mass="71238">MNLFSIKMRASEEEKHISGAENIVREDELSNYTEKLIKRGLNHPKGQADLLNLKIEKVEKDNILYFEALPVTNVEVDSWQDGLGEVRKFLAELNIFKVEEILELLKSTYAMRGAMLLDVDTLERLEPNLKRGIRATYMDQDRNNYIKNSNDKSHYEEAIVLASKVASAPGVIGEICISDDPDYVTGYVASKEIGYRRITKMKKMGSKNGGRIFLYRGKKDDVYKTIEFLERQLVIIKNIQPLEGKFLKHDKFAFIKEELKILKDKNLYRTMKKIQSAQASNIVCDNKKMILMASSNYLDMTNNIQVKEYAKKVLDEYGTGSGGSRLTTGNTIIHEALEKTIAKFKGTENALVFNTGYVTNLSTISSLVDKGDVIFSDELNHASIIDGCRLSGAKIVVYKHNDMNDLEEKIQFNPCAKGIIVSDAVFSMDGDILRLPEFLKIADKYNLISMVDEAHSTGVIGKTGRGIVEYYGLKKKPDILMGTLSKAIGSEGGFVCGSNELIEYLKNKARGFIFSTSLSPVSMAISKKAFEIIEKGSRDVKKLQENIKYFCTQLSLRGINVKSKTPIIPILIGDEKQAMNISKKLLDRGIFISAIRYPTVKNGTARLRATIMSSHTKEELSKVASAIVEAIKEIR</sequence>
<dbReference type="Pfam" id="PF03744">
    <property type="entry name" value="BioW"/>
    <property type="match status" value="1"/>
</dbReference>
<evidence type="ECO:0000256" key="18">
    <source>
        <dbReference type="PIRSR" id="PIRSR604723-51"/>
    </source>
</evidence>
<evidence type="ECO:0000256" key="7">
    <source>
        <dbReference type="ARBA" id="ARBA00011738"/>
    </source>
</evidence>
<keyword evidence="8 17" id="KW-0436">Ligase</keyword>
<dbReference type="InterPro" id="IPR050087">
    <property type="entry name" value="AON_synthase_class-II"/>
</dbReference>
<feature type="domain" description="Aminotransferase class I/classII large" evidence="20">
    <location>
        <begin position="288"/>
        <end position="627"/>
    </location>
</feature>
<dbReference type="EC" id="6.2.1.14" evidence="17"/>
<dbReference type="InterPro" id="IPR005499">
    <property type="entry name" value="BioW"/>
</dbReference>
<dbReference type="InterPro" id="IPR015421">
    <property type="entry name" value="PyrdxlP-dep_Trfase_major"/>
</dbReference>
<reference evidence="21 22" key="1">
    <citation type="submission" date="2014-01" db="EMBL/GenBank/DDBJ databases">
        <title>Plasmidome dynamics in the species complex Clostridium novyi sensu lato converts strains of independent lineages into distinctly different pathogens.</title>
        <authorList>
            <person name="Skarin H."/>
            <person name="Segerman B."/>
        </authorList>
    </citation>
    <scope>NUCLEOTIDE SEQUENCE [LARGE SCALE GENOMIC DNA]</scope>
    <source>
        <strain evidence="21 22">DC5</strain>
    </source>
</reference>
<dbReference type="InterPro" id="IPR001917">
    <property type="entry name" value="Aminotrans_II_pyridoxalP_BS"/>
</dbReference>
<dbReference type="GO" id="GO:0009102">
    <property type="term" value="P:biotin biosynthetic process"/>
    <property type="evidence" value="ECO:0007669"/>
    <property type="project" value="UniProtKB-UniRule"/>
</dbReference>
<dbReference type="PANTHER" id="PTHR13693">
    <property type="entry name" value="CLASS II AMINOTRANSFERASE/8-AMINO-7-OXONONANOATE SYNTHASE"/>
    <property type="match status" value="1"/>
</dbReference>
<evidence type="ECO:0000256" key="19">
    <source>
        <dbReference type="RuleBase" id="RU003693"/>
    </source>
</evidence>
<dbReference type="InterPro" id="IPR004839">
    <property type="entry name" value="Aminotransferase_I/II_large"/>
</dbReference>
<evidence type="ECO:0000256" key="2">
    <source>
        <dbReference type="ARBA" id="ARBA00001946"/>
    </source>
</evidence>
<dbReference type="Pfam" id="PF00155">
    <property type="entry name" value="Aminotran_1_2"/>
    <property type="match status" value="1"/>
</dbReference>
<evidence type="ECO:0000313" key="22">
    <source>
        <dbReference type="Proteomes" id="UP000030014"/>
    </source>
</evidence>
<keyword evidence="9 19" id="KW-0808">Transferase</keyword>
<dbReference type="GO" id="GO:0008710">
    <property type="term" value="F:8-amino-7-oxononanoate synthase activity"/>
    <property type="evidence" value="ECO:0007669"/>
    <property type="project" value="UniProtKB-UniRule"/>
</dbReference>
<keyword evidence="11 17" id="KW-0093">Biotin biosynthesis</keyword>